<organism evidence="1 2">
    <name type="scientific">Streblomastix strix</name>
    <dbReference type="NCBI Taxonomy" id="222440"/>
    <lineage>
        <taxon>Eukaryota</taxon>
        <taxon>Metamonada</taxon>
        <taxon>Preaxostyla</taxon>
        <taxon>Oxymonadida</taxon>
        <taxon>Streblomastigidae</taxon>
        <taxon>Streblomastix</taxon>
    </lineage>
</organism>
<protein>
    <submittedName>
        <fullName evidence="1">Uncharacterized protein</fullName>
    </submittedName>
</protein>
<dbReference type="SUPFAM" id="SSF50978">
    <property type="entry name" value="WD40 repeat-like"/>
    <property type="match status" value="1"/>
</dbReference>
<dbReference type="InterPro" id="IPR036322">
    <property type="entry name" value="WD40_repeat_dom_sf"/>
</dbReference>
<dbReference type="EMBL" id="SNRW01010351">
    <property type="protein sequence ID" value="KAA6376697.1"/>
    <property type="molecule type" value="Genomic_DNA"/>
</dbReference>
<sequence length="80" mass="8609">STYLQFDRLIAAGTNSGRVHIFDLRNADKGLVNILGENNYLSFHSPAFSESVTKIIAHPIHPILATAGADGSIKIFSSNP</sequence>
<reference evidence="1 2" key="1">
    <citation type="submission" date="2019-03" db="EMBL/GenBank/DDBJ databases">
        <title>Single cell metagenomics reveals metabolic interactions within the superorganism composed of flagellate Streblomastix strix and complex community of Bacteroidetes bacteria on its surface.</title>
        <authorList>
            <person name="Treitli S.C."/>
            <person name="Kolisko M."/>
            <person name="Husnik F."/>
            <person name="Keeling P."/>
            <person name="Hampl V."/>
        </authorList>
    </citation>
    <scope>NUCLEOTIDE SEQUENCE [LARGE SCALE GENOMIC DNA]</scope>
    <source>
        <strain evidence="1">ST1C</strain>
    </source>
</reference>
<evidence type="ECO:0000313" key="1">
    <source>
        <dbReference type="EMBL" id="KAA6376697.1"/>
    </source>
</evidence>
<feature type="non-terminal residue" evidence="1">
    <location>
        <position position="1"/>
    </location>
</feature>
<dbReference type="InterPro" id="IPR015943">
    <property type="entry name" value="WD40/YVTN_repeat-like_dom_sf"/>
</dbReference>
<dbReference type="OrthoDB" id="20669at2759"/>
<dbReference type="AlphaFoldDB" id="A0A5J4V265"/>
<comment type="caution">
    <text evidence="1">The sequence shown here is derived from an EMBL/GenBank/DDBJ whole genome shotgun (WGS) entry which is preliminary data.</text>
</comment>
<evidence type="ECO:0000313" key="2">
    <source>
        <dbReference type="Proteomes" id="UP000324800"/>
    </source>
</evidence>
<gene>
    <name evidence="1" type="ORF">EZS28_027773</name>
</gene>
<proteinExistence type="predicted"/>
<accession>A0A5J4V265</accession>
<dbReference type="Gene3D" id="2.130.10.10">
    <property type="entry name" value="YVTN repeat-like/Quinoprotein amine dehydrogenase"/>
    <property type="match status" value="1"/>
</dbReference>
<name>A0A5J4V265_9EUKA</name>
<dbReference type="Proteomes" id="UP000324800">
    <property type="component" value="Unassembled WGS sequence"/>
</dbReference>